<dbReference type="RefSeq" id="WP_027271589.1">
    <property type="nucleotide sequence ID" value="NZ_CAAAJE010000020.1"/>
</dbReference>
<dbReference type="GO" id="GO:0018738">
    <property type="term" value="F:S-formylglutathione hydrolase activity"/>
    <property type="evidence" value="ECO:0007669"/>
    <property type="project" value="UniProtKB-UniRule"/>
</dbReference>
<dbReference type="InterPro" id="IPR029058">
    <property type="entry name" value="AB_hydrolase_fold"/>
</dbReference>
<evidence type="ECO:0000256" key="3">
    <source>
        <dbReference type="ARBA" id="ARBA00022487"/>
    </source>
</evidence>
<evidence type="ECO:0000256" key="5">
    <source>
        <dbReference type="ARBA" id="ARBA00047590"/>
    </source>
</evidence>
<dbReference type="Proteomes" id="UP000054621">
    <property type="component" value="Unassembled WGS sequence"/>
</dbReference>
<dbReference type="EMBL" id="LNYV01000037">
    <property type="protein sequence ID" value="KTD54286.1"/>
    <property type="molecule type" value="Genomic_DNA"/>
</dbReference>
<dbReference type="PATRIC" id="fig|28087.4.peg.3336"/>
<dbReference type="GO" id="GO:0052689">
    <property type="term" value="F:carboxylic ester hydrolase activity"/>
    <property type="evidence" value="ECO:0007669"/>
    <property type="project" value="UniProtKB-KW"/>
</dbReference>
<dbReference type="GO" id="GO:0046294">
    <property type="term" value="P:formaldehyde catabolic process"/>
    <property type="evidence" value="ECO:0007669"/>
    <property type="project" value="InterPro"/>
</dbReference>
<dbReference type="GO" id="GO:0005829">
    <property type="term" value="C:cytosol"/>
    <property type="evidence" value="ECO:0007669"/>
    <property type="project" value="TreeGrafter"/>
</dbReference>
<keyword evidence="4 8" id="KW-0378">Hydrolase</keyword>
<dbReference type="AlphaFoldDB" id="A0A0W0YCG5"/>
<dbReference type="InterPro" id="IPR014186">
    <property type="entry name" value="S-formylglutathione_hydrol"/>
</dbReference>
<accession>A0A0W0YCG5</accession>
<dbReference type="FunFam" id="3.40.50.1820:FF:000002">
    <property type="entry name" value="S-formylglutathione hydrolase"/>
    <property type="match status" value="1"/>
</dbReference>
<evidence type="ECO:0000256" key="7">
    <source>
        <dbReference type="PIRSR" id="PIRSR614186-1"/>
    </source>
</evidence>
<organism evidence="9 10">
    <name type="scientific">Legionella sainthelensi</name>
    <dbReference type="NCBI Taxonomy" id="28087"/>
    <lineage>
        <taxon>Bacteria</taxon>
        <taxon>Pseudomonadati</taxon>
        <taxon>Pseudomonadota</taxon>
        <taxon>Gammaproteobacteria</taxon>
        <taxon>Legionellales</taxon>
        <taxon>Legionellaceae</taxon>
        <taxon>Legionella</taxon>
    </lineage>
</organism>
<dbReference type="eggNOG" id="COG0627">
    <property type="taxonomic scope" value="Bacteria"/>
</dbReference>
<dbReference type="Pfam" id="PF00756">
    <property type="entry name" value="Esterase"/>
    <property type="match status" value="1"/>
</dbReference>
<reference evidence="9 10" key="1">
    <citation type="submission" date="2015-11" db="EMBL/GenBank/DDBJ databases">
        <title>Genomic analysis of 38 Legionella species identifies large and diverse effector repertoires.</title>
        <authorList>
            <person name="Burstein D."/>
            <person name="Amaro F."/>
            <person name="Zusman T."/>
            <person name="Lifshitz Z."/>
            <person name="Cohen O."/>
            <person name="Gilbert J.A."/>
            <person name="Pupko T."/>
            <person name="Shuman H.A."/>
            <person name="Segal G."/>
        </authorList>
    </citation>
    <scope>NUCLEOTIDE SEQUENCE [LARGE SCALE GENOMIC DNA]</scope>
    <source>
        <strain evidence="9 10">Mt.St.Helens-4</strain>
    </source>
</reference>
<proteinExistence type="inferred from homology"/>
<feature type="active site" description="Charge relay system" evidence="7">
    <location>
        <position position="226"/>
    </location>
</feature>
<evidence type="ECO:0000256" key="2">
    <source>
        <dbReference type="ARBA" id="ARBA00012479"/>
    </source>
</evidence>
<comment type="function">
    <text evidence="8">Serine hydrolase involved in the detoxification of formaldehyde.</text>
</comment>
<dbReference type="STRING" id="28087.Lsai_3108"/>
<dbReference type="PANTHER" id="PTHR10061">
    <property type="entry name" value="S-FORMYLGLUTATHIONE HYDROLASE"/>
    <property type="match status" value="1"/>
</dbReference>
<dbReference type="InterPro" id="IPR000801">
    <property type="entry name" value="Esterase-like"/>
</dbReference>
<dbReference type="NCBIfam" id="TIGR02821">
    <property type="entry name" value="fghA_ester_D"/>
    <property type="match status" value="1"/>
</dbReference>
<dbReference type="SUPFAM" id="SSF53474">
    <property type="entry name" value="alpha/beta-Hydrolases"/>
    <property type="match status" value="1"/>
</dbReference>
<evidence type="ECO:0000256" key="6">
    <source>
        <dbReference type="NCBIfam" id="TIGR02821"/>
    </source>
</evidence>
<name>A0A0W0YCG5_9GAMM</name>
<evidence type="ECO:0000256" key="4">
    <source>
        <dbReference type="ARBA" id="ARBA00022801"/>
    </source>
</evidence>
<keyword evidence="3 8" id="KW-0719">Serine esterase</keyword>
<evidence type="ECO:0000256" key="8">
    <source>
        <dbReference type="RuleBase" id="RU363068"/>
    </source>
</evidence>
<dbReference type="Gene3D" id="3.40.50.1820">
    <property type="entry name" value="alpha/beta hydrolase"/>
    <property type="match status" value="1"/>
</dbReference>
<dbReference type="EC" id="3.1.2.12" evidence="2 6"/>
<comment type="catalytic activity">
    <reaction evidence="5 8">
        <text>S-formylglutathione + H2O = formate + glutathione + H(+)</text>
        <dbReference type="Rhea" id="RHEA:14961"/>
        <dbReference type="ChEBI" id="CHEBI:15377"/>
        <dbReference type="ChEBI" id="CHEBI:15378"/>
        <dbReference type="ChEBI" id="CHEBI:15740"/>
        <dbReference type="ChEBI" id="CHEBI:57688"/>
        <dbReference type="ChEBI" id="CHEBI:57925"/>
        <dbReference type="EC" id="3.1.2.12"/>
    </reaction>
</comment>
<protein>
    <recommendedName>
        <fullName evidence="2 6">S-formylglutathione hydrolase</fullName>
        <ecNumber evidence="2 6">3.1.2.12</ecNumber>
    </recommendedName>
</protein>
<sequence>MIIDLIEEHYCFGGIQRVYAHQSSVTDCVMRFGIFLPPQVHTQCVPVLYWLSGLTCTEQNFITKSGAQRMAAQLGLALVVPDTSPRGIHLPGDQDSYDFGIGAGFYVDATQNPWSKYYQMSTYVSEELPHLLQQYFPLNEQACGIFGHSMGGHGALTLAFKNPQKYHSVSAFSPICAPTQCVWGQKAFAGYLGKDEEQWRDYDACHLIVERGWPHTKILIDQGTQDPYLQEQLKPELFQKACVNASVDLNLRMQEGYDHSYYFIASFIEDHLTFHASLLKGN</sequence>
<gene>
    <name evidence="9" type="primary">frmC</name>
    <name evidence="9" type="ORF">Lsai_3108</name>
</gene>
<feature type="active site" description="Charge relay system" evidence="7">
    <location>
        <position position="149"/>
    </location>
</feature>
<evidence type="ECO:0000256" key="1">
    <source>
        <dbReference type="ARBA" id="ARBA00005622"/>
    </source>
</evidence>
<evidence type="ECO:0000313" key="9">
    <source>
        <dbReference type="EMBL" id="KTD54286.1"/>
    </source>
</evidence>
<comment type="similarity">
    <text evidence="1 8">Belongs to the esterase D family.</text>
</comment>
<feature type="active site" description="Charge relay system" evidence="7">
    <location>
        <position position="259"/>
    </location>
</feature>
<comment type="caution">
    <text evidence="9">The sequence shown here is derived from an EMBL/GenBank/DDBJ whole genome shotgun (WGS) entry which is preliminary data.</text>
</comment>
<dbReference type="OrthoDB" id="9782200at2"/>
<evidence type="ECO:0000313" key="10">
    <source>
        <dbReference type="Proteomes" id="UP000054621"/>
    </source>
</evidence>
<dbReference type="PANTHER" id="PTHR10061:SF0">
    <property type="entry name" value="S-FORMYLGLUTATHIONE HYDROLASE"/>
    <property type="match status" value="1"/>
</dbReference>